<dbReference type="Gene3D" id="3.40.190.10">
    <property type="entry name" value="Periplasmic binding protein-like II"/>
    <property type="match status" value="2"/>
</dbReference>
<dbReference type="Pfam" id="PF13416">
    <property type="entry name" value="SBP_bac_8"/>
    <property type="match status" value="1"/>
</dbReference>
<protein>
    <submittedName>
        <fullName evidence="3">Sugar ABC transporter substrate-binding protein</fullName>
    </submittedName>
</protein>
<dbReference type="EMBL" id="LYPB01000060">
    <property type="protein sequence ID" value="OAS18988.1"/>
    <property type="molecule type" value="Genomic_DNA"/>
</dbReference>
<dbReference type="PANTHER" id="PTHR43649:SF11">
    <property type="entry name" value="ABC TRANSPORTER SUBSTRATE-BINDING PROTEIN YESO-RELATED"/>
    <property type="match status" value="1"/>
</dbReference>
<dbReference type="InterPro" id="IPR006059">
    <property type="entry name" value="SBP"/>
</dbReference>
<comment type="caution">
    <text evidence="3">The sequence shown here is derived from an EMBL/GenBank/DDBJ whole genome shotgun (WGS) entry which is preliminary data.</text>
</comment>
<proteinExistence type="predicted"/>
<sequence>MKKVMFTVISAALLLAGCGTSGSSGSTSTPSTGTSPAASSAPTTSTKANPVTLRVAWWGGQARHDYTLKVIELYQQKHPNVKIESEYAAFDDYWKKLAPQAAANGLPDVFQMDVSYLTQYGTRGQLEDLTPFTTSGVLNVKDIAENSISGGKIDGKLVAMNAGSNALGGTVDPQMLKDNGITLKEDWTFGDLDAVGATLKAKGKLLAGDLRHDVYFPFYLRSVGQKLYAADGASLGYTDDKAFVDYYTMYKKWYDSGYLLPLDKLAQKKGTAEDDEMVLGNAAATFAWSNQFIGFNTAAKRSLDIMKTPSWSQNKALFLKPSMFWSVSKNSKNKEEAAKFVDFLINDIDANKIIMGERGVPVSSKVKEALMPLLTPEQKKVFEYVAWAEKNASPMDPPNPIGSVEVEKLLKDTAEQIMYKKLTVEEGAAKFRKDANAILAKNKK</sequence>
<gene>
    <name evidence="3" type="ORF">A8708_27025</name>
</gene>
<dbReference type="PROSITE" id="PS51257">
    <property type="entry name" value="PROKAR_LIPOPROTEIN"/>
    <property type="match status" value="1"/>
</dbReference>
<dbReference type="Proteomes" id="UP000078454">
    <property type="component" value="Unassembled WGS sequence"/>
</dbReference>
<evidence type="ECO:0000256" key="1">
    <source>
        <dbReference type="SAM" id="MobiDB-lite"/>
    </source>
</evidence>
<feature type="signal peptide" evidence="2">
    <location>
        <begin position="1"/>
        <end position="23"/>
    </location>
</feature>
<organism evidence="3 4">
    <name type="scientific">Paenibacillus oryzisoli</name>
    <dbReference type="NCBI Taxonomy" id="1850517"/>
    <lineage>
        <taxon>Bacteria</taxon>
        <taxon>Bacillati</taxon>
        <taxon>Bacillota</taxon>
        <taxon>Bacilli</taxon>
        <taxon>Bacillales</taxon>
        <taxon>Paenibacillaceae</taxon>
        <taxon>Paenibacillus</taxon>
    </lineage>
</organism>
<reference evidence="3 4" key="1">
    <citation type="submission" date="2016-05" db="EMBL/GenBank/DDBJ databases">
        <title>Paenibacillus sp. 1ZS3-15 nov., isolated from the rhizosphere soil.</title>
        <authorList>
            <person name="Zhang X.X."/>
            <person name="Zhang J."/>
        </authorList>
    </citation>
    <scope>NUCLEOTIDE SEQUENCE [LARGE SCALE GENOMIC DNA]</scope>
    <source>
        <strain evidence="3 4">1ZS3-15</strain>
    </source>
</reference>
<keyword evidence="4" id="KW-1185">Reference proteome</keyword>
<dbReference type="PANTHER" id="PTHR43649">
    <property type="entry name" value="ARABINOSE-BINDING PROTEIN-RELATED"/>
    <property type="match status" value="1"/>
</dbReference>
<accession>A0A198ADE9</accession>
<feature type="region of interest" description="Disordered" evidence="1">
    <location>
        <begin position="21"/>
        <end position="46"/>
    </location>
</feature>
<feature type="chain" id="PRO_5039310428" evidence="2">
    <location>
        <begin position="24"/>
        <end position="444"/>
    </location>
</feature>
<dbReference type="OrthoDB" id="7918484at2"/>
<evidence type="ECO:0000313" key="3">
    <source>
        <dbReference type="EMBL" id="OAS18988.1"/>
    </source>
</evidence>
<dbReference type="InterPro" id="IPR050490">
    <property type="entry name" value="Bact_solute-bd_prot1"/>
</dbReference>
<evidence type="ECO:0000313" key="4">
    <source>
        <dbReference type="Proteomes" id="UP000078454"/>
    </source>
</evidence>
<evidence type="ECO:0000256" key="2">
    <source>
        <dbReference type="SAM" id="SignalP"/>
    </source>
</evidence>
<dbReference type="RefSeq" id="WP_068663800.1">
    <property type="nucleotide sequence ID" value="NZ_LYPB01000060.1"/>
</dbReference>
<name>A0A198ADE9_9BACL</name>
<keyword evidence="2" id="KW-0732">Signal</keyword>
<dbReference type="STRING" id="1850517.A8708_27025"/>
<dbReference type="SUPFAM" id="SSF53850">
    <property type="entry name" value="Periplasmic binding protein-like II"/>
    <property type="match status" value="1"/>
</dbReference>
<dbReference type="AlphaFoldDB" id="A0A198ADE9"/>